<sequence length="1365" mass="162249">MVLLLCTPILLLFWFLVINKNITCFHNKNLNIEELKCMIENKDLYINLKVLESMIIKSLHTDELKIPILKPQNMEYLGDMSNFKIVKINTDNKNANRYIIPNATASTIDLIKYEHITKEQLIQSYNLENSDLVKKKIVIVRSLKIIKFMLTPMNTYKEKNDFKKSLIDLNEIFMYTDEEFNKNNSDLYYDTYFQNVINEVKEIKKQNPTDEEYLSFILDNANMDRYNTNNVFFTTDDNINFMTSLDKISNYFGLGMYTLVGSHLMALGHFVVLTLALKKFEDYFVRGELLFFSWQKILQYNISDRFRILDIMCNGDDIYYTGKKRRKSYLKNNKREASDECNILEFLIHYFNKYEMELIKNIYQEDFKTQIMLEHNHMKDDFFKFMCNDFNNCNIYRSNQFLNEGINVTQLNNNFYHNTDIDPFNLYTNFSNFITRYNNFTPKKIIYMHFLNLTGILNNNIKAYVTSLYLPGYYNAIELSFDDKSYLSDLFSHLIQCIEKCILLEKEVKASQGRAKKPRDYTKSEATKCNMCKGTYLYINSNATKRDINKFPLYLLFLLPFIIALPLLHNYYCVLFFPYYILEKHEEKPSMLQKYYNYVINVIKINNINNLIRNVNFYEDYDNFLTNDINWYTFLLLFRLTSYEDISHTNVAEAMYLSLKNEDTFHRSITTSYWFPSALKKAYTLYLRKNLPKDLVEKLQGLLSRGAIEKMKKSIKFLVHVNSFLQLDFFSYLNEPPVGYLHPYALSIIIEHKFKEWYDNSQIGYFFLNYDNELVRKSMKDSINSGKFVAPKYEKWNFLLKRYIMNAYESYFQQRNVKNLFKYHSIYNITNRIMLMKDSYDLYSKNYKDVLFLADIFNIKKYISSTPNAKRVMDRTLYYMHSIAGNSVNYYRYGIIYGFKMNKIYFKEIANELFVIYMMNKNIFSDISFLQSVYLLFRKIEDSFYMHRRNDKMGLNNIFFFNVSNEYSKLTKEQREEEINNSMASKFFAKTLFTMFQMMFAMKLSNNVNILDKKYGKPKMLALTLHERAFFNAAYAYYGSILDNIKNSFLPPYAKKPITQIKYGRTFIFANLFILCSKMYSILKLNNLSLLCEHQAIASPNYYSSEKVIQYINRKYIGLNLTFFVRRIQDVHTNPNEFLFIYNKLLWPDIGKPIGLMIAYVASNLFVRTGSVFPESFFGKVRNETKRGLSLNPAMSLDDKEKPIVHAVIKQTVTQIANGLLGTVFFFNFMRLYAIYQTFVYIFVNNIRVLHRFYRVFEYFVTNLVRTYFRKFTTDKLLKKVDKALRSVQTKGYMEESMRARLEAKNANDHPLIHKFTGNISMLSPQVTDTLLKNAYSLYVDDDSFFDISDEEENFLNDKGSIQAI</sequence>
<name>A0A1D3JC46_PLAOA</name>
<evidence type="ECO:0000313" key="4">
    <source>
        <dbReference type="Proteomes" id="UP000242942"/>
    </source>
</evidence>
<keyword evidence="4" id="KW-1185">Reference proteome</keyword>
<dbReference type="VEuPathDB" id="PlasmoDB:POWCR01_080006500"/>
<keyword evidence="1" id="KW-1133">Transmembrane helix</keyword>
<keyword evidence="1" id="KW-0812">Transmembrane</keyword>
<evidence type="ECO:0000313" key="3">
    <source>
        <dbReference type="EMBL" id="SBT83015.1"/>
    </source>
</evidence>
<feature type="transmembrane region" description="Helical" evidence="1">
    <location>
        <begin position="553"/>
        <end position="581"/>
    </location>
</feature>
<keyword evidence="1" id="KW-0472">Membrane</keyword>
<accession>A0A1D3JC46</accession>
<reference evidence="3 4" key="1">
    <citation type="submission" date="2016-06" db="EMBL/GenBank/DDBJ databases">
        <authorList>
            <consortium name="Pathogen Informatics"/>
        </authorList>
    </citation>
    <scope>NUCLEOTIDE SEQUENCE [LARGE SCALE GENOMIC DNA]</scope>
    <source>
        <strain evidence="3">PocGH01</strain>
    </source>
</reference>
<dbReference type="OrthoDB" id="369952at2759"/>
<dbReference type="Proteomes" id="UP000242942">
    <property type="component" value="Unassembled WGS sequence"/>
</dbReference>
<dbReference type="VEuPathDB" id="PlasmoDB:PocGH01_00081300"/>
<evidence type="ECO:0000256" key="1">
    <source>
        <dbReference type="SAM" id="Phobius"/>
    </source>
</evidence>
<gene>
    <name evidence="3" type="primary">PocGH01_00081300</name>
    <name evidence="3" type="ORF">POCGH01_00081300</name>
</gene>
<feature type="chain" id="PRO_5008915678" evidence="2">
    <location>
        <begin position="25"/>
        <end position="1365"/>
    </location>
</feature>
<dbReference type="GO" id="GO:0020035">
    <property type="term" value="P:adhesion of symbiont to microvasculature"/>
    <property type="evidence" value="ECO:0007669"/>
    <property type="project" value="InterPro"/>
</dbReference>
<dbReference type="InterPro" id="IPR005553">
    <property type="entry name" value="CLAG"/>
</dbReference>
<evidence type="ECO:0000256" key="2">
    <source>
        <dbReference type="SAM" id="SignalP"/>
    </source>
</evidence>
<dbReference type="Pfam" id="PF03805">
    <property type="entry name" value="CLAG"/>
    <property type="match status" value="2"/>
</dbReference>
<protein>
    <submittedName>
        <fullName evidence="3">Cytoadherence linked asexual protein, putative</fullName>
    </submittedName>
</protein>
<proteinExistence type="predicted"/>
<dbReference type="EMBL" id="FLRI01000017">
    <property type="protein sequence ID" value="SBT83015.1"/>
    <property type="molecule type" value="Genomic_DNA"/>
</dbReference>
<keyword evidence="2" id="KW-0732">Signal</keyword>
<feature type="signal peptide" evidence="2">
    <location>
        <begin position="1"/>
        <end position="24"/>
    </location>
</feature>
<feature type="transmembrane region" description="Helical" evidence="1">
    <location>
        <begin position="251"/>
        <end position="277"/>
    </location>
</feature>
<organism evidence="3 4">
    <name type="scientific">Plasmodium ovale</name>
    <name type="common">malaria parasite P. ovale</name>
    <dbReference type="NCBI Taxonomy" id="36330"/>
    <lineage>
        <taxon>Eukaryota</taxon>
        <taxon>Sar</taxon>
        <taxon>Alveolata</taxon>
        <taxon>Apicomplexa</taxon>
        <taxon>Aconoidasida</taxon>
        <taxon>Haemosporida</taxon>
        <taxon>Plasmodiidae</taxon>
        <taxon>Plasmodium</taxon>
        <taxon>Plasmodium (Plasmodium)</taxon>
    </lineage>
</organism>